<sequence>GNFVEPIKHLFEKYIYKYYYVITTNRLGSISII</sequence>
<dbReference type="EMBL" id="LR031877">
    <property type="protein sequence ID" value="VDD42483.1"/>
    <property type="molecule type" value="Genomic_DNA"/>
</dbReference>
<accession>A0A3P6EDP0</accession>
<name>A0A3P6EDP0_BRAOL</name>
<dbReference type="AlphaFoldDB" id="A0A3P6EDP0"/>
<reference evidence="1" key="1">
    <citation type="submission" date="2018-11" db="EMBL/GenBank/DDBJ databases">
        <authorList>
            <consortium name="Genoscope - CEA"/>
            <person name="William W."/>
        </authorList>
    </citation>
    <scope>NUCLEOTIDE SEQUENCE</scope>
</reference>
<gene>
    <name evidence="1" type="ORF">BOLC5T30030H</name>
</gene>
<protein>
    <submittedName>
        <fullName evidence="1">Uncharacterized protein</fullName>
    </submittedName>
</protein>
<feature type="non-terminal residue" evidence="1">
    <location>
        <position position="1"/>
    </location>
</feature>
<proteinExistence type="predicted"/>
<organism evidence="1">
    <name type="scientific">Brassica oleracea</name>
    <name type="common">Wild cabbage</name>
    <dbReference type="NCBI Taxonomy" id="3712"/>
    <lineage>
        <taxon>Eukaryota</taxon>
        <taxon>Viridiplantae</taxon>
        <taxon>Streptophyta</taxon>
        <taxon>Embryophyta</taxon>
        <taxon>Tracheophyta</taxon>
        <taxon>Spermatophyta</taxon>
        <taxon>Magnoliopsida</taxon>
        <taxon>eudicotyledons</taxon>
        <taxon>Gunneridae</taxon>
        <taxon>Pentapetalae</taxon>
        <taxon>rosids</taxon>
        <taxon>malvids</taxon>
        <taxon>Brassicales</taxon>
        <taxon>Brassicaceae</taxon>
        <taxon>Brassiceae</taxon>
        <taxon>Brassica</taxon>
    </lineage>
</organism>
<evidence type="ECO:0000313" key="1">
    <source>
        <dbReference type="EMBL" id="VDD42483.1"/>
    </source>
</evidence>